<dbReference type="PANTHER" id="PTHR45947:SF3">
    <property type="entry name" value="SULFOQUINOVOSYL TRANSFERASE SQD2"/>
    <property type="match status" value="1"/>
</dbReference>
<accession>A0ABX7RD11</accession>
<dbReference type="Gene3D" id="3.40.50.2000">
    <property type="entry name" value="Glycogen Phosphorylase B"/>
    <property type="match status" value="2"/>
</dbReference>
<name>A0ABX7RD11_9GAMM</name>
<dbReference type="PANTHER" id="PTHR45947">
    <property type="entry name" value="SULFOQUINOVOSYL TRANSFERASE SQD2"/>
    <property type="match status" value="1"/>
</dbReference>
<keyword evidence="3" id="KW-1185">Reference proteome</keyword>
<organism evidence="2 3">
    <name type="scientific">Lysobacter arenosi</name>
    <dbReference type="NCBI Taxonomy" id="2795387"/>
    <lineage>
        <taxon>Bacteria</taxon>
        <taxon>Pseudomonadati</taxon>
        <taxon>Pseudomonadota</taxon>
        <taxon>Gammaproteobacteria</taxon>
        <taxon>Lysobacterales</taxon>
        <taxon>Lysobacteraceae</taxon>
        <taxon>Lysobacter</taxon>
    </lineage>
</organism>
<dbReference type="CDD" id="cd03814">
    <property type="entry name" value="GT4-like"/>
    <property type="match status" value="1"/>
</dbReference>
<dbReference type="Pfam" id="PF13692">
    <property type="entry name" value="Glyco_trans_1_4"/>
    <property type="match status" value="1"/>
</dbReference>
<evidence type="ECO:0000313" key="2">
    <source>
        <dbReference type="EMBL" id="QSX75302.1"/>
    </source>
</evidence>
<sequence>MRYAIVSETYPPEINGVALTVQGLELGLRARGHDVHVVRPRQGEDDSATLHELLVPGAPLPRYPGLRIGFPATRRLREAWQAMRPDAIYVATEGPLGWSALRAARRLDIPAATGFHTRFDEYMRDYGVAFLAQTALRWMRRFHNSADATLVPTRELVDFLQGQRFDNVVRLPRAVDTAQFDPQRRDFGLRAQWGLGDDGFAAIYVGRIAAEKNLDLAVRAFRSLQSARPGARFVWIGDGPARAKLEQDNPDFIFCGVQRGAELARHFASGDLFVFPSLSETFGNVTLEALASGVPTVAFDYGAAREYLRDGVHGAAIANGDEAGFIAACTRIAGDDLSRSAMRMATRQAVASLRPEQVATDFDALLQDLVQARRTTGIAPLPSIPPSSPSEQEAS</sequence>
<protein>
    <submittedName>
        <fullName evidence="2">Glycosyltransferase family 1 protein</fullName>
    </submittedName>
</protein>
<dbReference type="RefSeq" id="WP_200604547.1">
    <property type="nucleotide sequence ID" value="NZ_CP071517.1"/>
</dbReference>
<dbReference type="InterPro" id="IPR028098">
    <property type="entry name" value="Glyco_trans_4-like_N"/>
</dbReference>
<evidence type="ECO:0000313" key="3">
    <source>
        <dbReference type="Proteomes" id="UP000663400"/>
    </source>
</evidence>
<evidence type="ECO:0000259" key="1">
    <source>
        <dbReference type="Pfam" id="PF13439"/>
    </source>
</evidence>
<dbReference type="Pfam" id="PF13439">
    <property type="entry name" value="Glyco_transf_4"/>
    <property type="match status" value="1"/>
</dbReference>
<dbReference type="Proteomes" id="UP000663400">
    <property type="component" value="Chromosome"/>
</dbReference>
<dbReference type="EMBL" id="CP071517">
    <property type="protein sequence ID" value="QSX75302.1"/>
    <property type="molecule type" value="Genomic_DNA"/>
</dbReference>
<dbReference type="SUPFAM" id="SSF53756">
    <property type="entry name" value="UDP-Glycosyltransferase/glycogen phosphorylase"/>
    <property type="match status" value="1"/>
</dbReference>
<proteinExistence type="predicted"/>
<feature type="domain" description="Glycosyltransferase subfamily 4-like N-terminal" evidence="1">
    <location>
        <begin position="14"/>
        <end position="178"/>
    </location>
</feature>
<gene>
    <name evidence="2" type="ORF">HIV01_001650</name>
</gene>
<reference evidence="2 3" key="1">
    <citation type="submission" date="2021-02" db="EMBL/GenBank/DDBJ databases">
        <title>Lysobacter arenosi sp. nov., isolated from soil of gangwondo yeongwol, south Korea.</title>
        <authorList>
            <person name="Kim K.R."/>
            <person name="Kim K.H."/>
            <person name="Jeon C.O."/>
        </authorList>
    </citation>
    <scope>NUCLEOTIDE SEQUENCE [LARGE SCALE GENOMIC DNA]</scope>
    <source>
        <strain evidence="2 3">R7</strain>
    </source>
</reference>
<dbReference type="InterPro" id="IPR050194">
    <property type="entry name" value="Glycosyltransferase_grp1"/>
</dbReference>